<gene>
    <name evidence="2" type="ORF">ABOZ73_09760</name>
</gene>
<organism evidence="2">
    <name type="scientific">Caulobacter sp. 73W</name>
    <dbReference type="NCBI Taxonomy" id="3161137"/>
    <lineage>
        <taxon>Bacteria</taxon>
        <taxon>Pseudomonadati</taxon>
        <taxon>Pseudomonadota</taxon>
        <taxon>Alphaproteobacteria</taxon>
        <taxon>Caulobacterales</taxon>
        <taxon>Caulobacteraceae</taxon>
        <taxon>Caulobacter</taxon>
    </lineage>
</organism>
<feature type="chain" id="PRO_5044340045" evidence="1">
    <location>
        <begin position="21"/>
        <end position="175"/>
    </location>
</feature>
<feature type="signal peptide" evidence="1">
    <location>
        <begin position="1"/>
        <end position="20"/>
    </location>
</feature>
<protein>
    <submittedName>
        <fullName evidence="2">Uncharacterized protein</fullName>
    </submittedName>
</protein>
<dbReference type="RefSeq" id="WP_369057969.1">
    <property type="nucleotide sequence ID" value="NZ_CP158375.1"/>
</dbReference>
<proteinExistence type="predicted"/>
<name>A0AB39KMR9_9CAUL</name>
<dbReference type="EMBL" id="CP158375">
    <property type="protein sequence ID" value="XDO95116.1"/>
    <property type="molecule type" value="Genomic_DNA"/>
</dbReference>
<dbReference type="AlphaFoldDB" id="A0AB39KMR9"/>
<evidence type="ECO:0000256" key="1">
    <source>
        <dbReference type="SAM" id="SignalP"/>
    </source>
</evidence>
<keyword evidence="1" id="KW-0732">Signal</keyword>
<sequence>MKRLILMAAGALIVASPAAAETRIFSYDPVSPDAKRLTGTGLTFLFETRFMGGGKVRKIMATAVPASAEVKSVGASALGKGAPIGPGEIYEINADKAQGKVYVRAFCPGSTKVWLAVGDLRHGRDLKVQVLGDDPAGGPARTCAEMEFAYRGEWRLGTGTRPDPFDDAFDSSLRY</sequence>
<accession>A0AB39KMR9</accession>
<reference evidence="2" key="1">
    <citation type="submission" date="2024-06" db="EMBL/GenBank/DDBJ databases">
        <title>Caulobacter inopinatus, sp. nov.</title>
        <authorList>
            <person name="Donachie S.P."/>
        </authorList>
    </citation>
    <scope>NUCLEOTIDE SEQUENCE</scope>
    <source>
        <strain evidence="2">73W</strain>
    </source>
</reference>
<evidence type="ECO:0000313" key="2">
    <source>
        <dbReference type="EMBL" id="XDO95116.1"/>
    </source>
</evidence>